<keyword evidence="8" id="KW-1185">Reference proteome</keyword>
<dbReference type="InterPro" id="IPR027417">
    <property type="entry name" value="P-loop_NTPase"/>
</dbReference>
<gene>
    <name evidence="7" type="ORF">AELLOGFF_04550</name>
</gene>
<reference evidence="7 8" key="1">
    <citation type="submission" date="2019-11" db="EMBL/GenBank/DDBJ databases">
        <authorList>
            <person name="Holert J."/>
        </authorList>
    </citation>
    <scope>NUCLEOTIDE SEQUENCE [LARGE SCALE GENOMIC DNA]</scope>
    <source>
        <strain evidence="7">BC8_1</strain>
    </source>
</reference>
<dbReference type="GO" id="GO:0005886">
    <property type="term" value="C:plasma membrane"/>
    <property type="evidence" value="ECO:0007669"/>
    <property type="project" value="UniProtKB-SubCell"/>
</dbReference>
<feature type="domain" description="TraD/TraG TraM recognition site" evidence="6">
    <location>
        <begin position="326"/>
        <end position="426"/>
    </location>
</feature>
<evidence type="ECO:0000256" key="4">
    <source>
        <dbReference type="ARBA" id="ARBA00022989"/>
    </source>
</evidence>
<sequence>MLWWWTAPTAARHDDVMSTRPEPYSPYCGLVVNKDEQYEKVQGAPHLAISAPTRTGKTRRLLAPAAVMHPGPLVAVSSKEDLAELVLMRRVGTTAVIDLRPEKTLVWPEGVRSMVSDPTMSIYSADEALTVAETMLATSGVGFGGASGGQTVAAGGLWEIQASRPLACLLYAAGPQGNRKGMPWVLEAVENLGIDDEDDGGQPPLEATPSWVTAAALCPHPQLADPMQRVLTMDGRMRDSVAITVSKAVTPWVRLGLSTTAHLDGRNAIDQLSIDAFDVTMLDDPEASLFVIAPNTGTVAGAAVALIDSIIRHFRKRTAQHQLEHRLLLELDEVCNSCPLPALLNYVGESAGLGVNIMATVQASSHFDVVYGPKYADALRDVFPGTVVMYGAHERHLLEQASHWQGLGTRRTESYEPEGGSRSQSSQLGSIIDWQELLPQSLEEARLLLRGTAGRRVQIPDWSDFLKIYDEAIEARRRRHPARVSA</sequence>
<evidence type="ECO:0000256" key="5">
    <source>
        <dbReference type="ARBA" id="ARBA00023136"/>
    </source>
</evidence>
<protein>
    <recommendedName>
        <fullName evidence="6">TraD/TraG TraM recognition site domain-containing protein</fullName>
    </recommendedName>
</protein>
<keyword evidence="3" id="KW-0812">Transmembrane</keyword>
<evidence type="ECO:0000256" key="2">
    <source>
        <dbReference type="ARBA" id="ARBA00022475"/>
    </source>
</evidence>
<evidence type="ECO:0000256" key="3">
    <source>
        <dbReference type="ARBA" id="ARBA00022692"/>
    </source>
</evidence>
<keyword evidence="2" id="KW-1003">Cell membrane</keyword>
<dbReference type="CDD" id="cd01127">
    <property type="entry name" value="TrwB_TraG_TraD_VirD4"/>
    <property type="match status" value="1"/>
</dbReference>
<dbReference type="SUPFAM" id="SSF52540">
    <property type="entry name" value="P-loop containing nucleoside triphosphate hydrolases"/>
    <property type="match status" value="1"/>
</dbReference>
<dbReference type="PANTHER" id="PTHR37937">
    <property type="entry name" value="CONJUGATIVE TRANSFER: DNA TRANSPORT"/>
    <property type="match status" value="1"/>
</dbReference>
<accession>A0A5S9QWQ8</accession>
<dbReference type="Gene3D" id="3.40.50.300">
    <property type="entry name" value="P-loop containing nucleotide triphosphate hydrolases"/>
    <property type="match status" value="1"/>
</dbReference>
<dbReference type="Proteomes" id="UP000430146">
    <property type="component" value="Unassembled WGS sequence"/>
</dbReference>
<evidence type="ECO:0000313" key="8">
    <source>
        <dbReference type="Proteomes" id="UP000430146"/>
    </source>
</evidence>
<dbReference type="AlphaFoldDB" id="A0A5S9QWQ8"/>
<organism evidence="7 8">
    <name type="scientific">Mycolicibacterium vanbaalenii</name>
    <name type="common">Mycobacterium vanbaalenii</name>
    <dbReference type="NCBI Taxonomy" id="110539"/>
    <lineage>
        <taxon>Bacteria</taxon>
        <taxon>Bacillati</taxon>
        <taxon>Actinomycetota</taxon>
        <taxon>Actinomycetes</taxon>
        <taxon>Mycobacteriales</taxon>
        <taxon>Mycobacteriaceae</taxon>
        <taxon>Mycolicibacterium</taxon>
    </lineage>
</organism>
<dbReference type="InterPro" id="IPR051539">
    <property type="entry name" value="T4SS-coupling_protein"/>
</dbReference>
<dbReference type="InterPro" id="IPR032689">
    <property type="entry name" value="TraG-D_C"/>
</dbReference>
<dbReference type="Pfam" id="PF12696">
    <property type="entry name" value="TraG-D_C"/>
    <property type="match status" value="1"/>
</dbReference>
<evidence type="ECO:0000259" key="6">
    <source>
        <dbReference type="Pfam" id="PF12696"/>
    </source>
</evidence>
<keyword evidence="5" id="KW-0472">Membrane</keyword>
<evidence type="ECO:0000256" key="1">
    <source>
        <dbReference type="ARBA" id="ARBA00004651"/>
    </source>
</evidence>
<proteinExistence type="predicted"/>
<keyword evidence="4" id="KW-1133">Transmembrane helix</keyword>
<evidence type="ECO:0000313" key="7">
    <source>
        <dbReference type="EMBL" id="CAA0123194.1"/>
    </source>
</evidence>
<name>A0A5S9QWQ8_MYCVN</name>
<comment type="subcellular location">
    <subcellularLocation>
        <location evidence="1">Cell membrane</location>
        <topology evidence="1">Multi-pass membrane protein</topology>
    </subcellularLocation>
</comment>
<dbReference type="PANTHER" id="PTHR37937:SF1">
    <property type="entry name" value="CONJUGATIVE TRANSFER: DNA TRANSPORT"/>
    <property type="match status" value="1"/>
</dbReference>
<dbReference type="EMBL" id="CACSIP010000021">
    <property type="protein sequence ID" value="CAA0123194.1"/>
    <property type="molecule type" value="Genomic_DNA"/>
</dbReference>